<sequence length="31" mass="3746">PSLRCCLRKNLILLVREQQILKKKLLQGRRK</sequence>
<reference evidence="1" key="2">
    <citation type="submission" date="2016-06" db="EMBL/GenBank/DDBJ databases">
        <title>The genome of a short-lived fish provides insights into sex chromosome evolution and the genetic control of aging.</title>
        <authorList>
            <person name="Reichwald K."/>
            <person name="Felder M."/>
            <person name="Petzold A."/>
            <person name="Koch P."/>
            <person name="Groth M."/>
            <person name="Platzer M."/>
        </authorList>
    </citation>
    <scope>NUCLEOTIDE SEQUENCE</scope>
    <source>
        <tissue evidence="1">Brain</tissue>
    </source>
</reference>
<reference evidence="1" key="1">
    <citation type="submission" date="2016-05" db="EMBL/GenBank/DDBJ databases">
        <authorList>
            <person name="Lavstsen T."/>
            <person name="Jespersen J.S."/>
        </authorList>
    </citation>
    <scope>NUCLEOTIDE SEQUENCE</scope>
    <source>
        <tissue evidence="1">Brain</tissue>
    </source>
</reference>
<evidence type="ECO:0000313" key="1">
    <source>
        <dbReference type="EMBL" id="SBQ76835.1"/>
    </source>
</evidence>
<proteinExistence type="predicted"/>
<protein>
    <submittedName>
        <fullName evidence="1">TopBP1-interacting, checkpoint, and replication regulator</fullName>
    </submittedName>
</protein>
<organism evidence="1">
    <name type="scientific">Nothobranchius korthausae</name>
    <dbReference type="NCBI Taxonomy" id="1143690"/>
    <lineage>
        <taxon>Eukaryota</taxon>
        <taxon>Metazoa</taxon>
        <taxon>Chordata</taxon>
        <taxon>Craniata</taxon>
        <taxon>Vertebrata</taxon>
        <taxon>Euteleostomi</taxon>
        <taxon>Actinopterygii</taxon>
        <taxon>Neopterygii</taxon>
        <taxon>Teleostei</taxon>
        <taxon>Neoteleostei</taxon>
        <taxon>Acanthomorphata</taxon>
        <taxon>Ovalentaria</taxon>
        <taxon>Atherinomorphae</taxon>
        <taxon>Cyprinodontiformes</taxon>
        <taxon>Nothobranchiidae</taxon>
        <taxon>Nothobranchius</taxon>
    </lineage>
</organism>
<feature type="non-terminal residue" evidence="1">
    <location>
        <position position="1"/>
    </location>
</feature>
<gene>
    <name evidence="1" type="primary">TICRR</name>
</gene>
<dbReference type="AlphaFoldDB" id="A0A1A8H273"/>
<name>A0A1A8H273_9TELE</name>
<accession>A0A1A8H273</accession>
<dbReference type="EMBL" id="HAEC01008697">
    <property type="protein sequence ID" value="SBQ76835.1"/>
    <property type="molecule type" value="Transcribed_RNA"/>
</dbReference>